<reference evidence="1" key="1">
    <citation type="submission" date="2022-11" db="EMBL/GenBank/DDBJ databases">
        <title>WGS of Natronobacillus azotifigens 24KS-1, an anaerobic diazotrophic haloalkaliphile from soda-rich habitats.</title>
        <authorList>
            <person name="Sorokin D.Y."/>
            <person name="Merkel A.Y."/>
        </authorList>
    </citation>
    <scope>NUCLEOTIDE SEQUENCE</scope>
    <source>
        <strain evidence="1">24KS-1</strain>
    </source>
</reference>
<protein>
    <submittedName>
        <fullName evidence="1">Uncharacterized protein</fullName>
    </submittedName>
</protein>
<gene>
    <name evidence="1" type="ORF">OWO01_14715</name>
</gene>
<sequence length="116" mass="13152">MSSNVVDLAQTTSDQDLVQMAGYHAYRELNKYHRFYVNDTDYRVLDVIVDTETGLDALTVRNMINEEVTVVYVGTDKNQTQDIITDIQLLSDMDVPQLKAAQAYFDEMNAKSCTST</sequence>
<dbReference type="AlphaFoldDB" id="A0A9J6RGC6"/>
<evidence type="ECO:0000313" key="2">
    <source>
        <dbReference type="Proteomes" id="UP001084197"/>
    </source>
</evidence>
<dbReference type="RefSeq" id="WP_268781233.1">
    <property type="nucleotide sequence ID" value="NZ_JAPRAT010000037.1"/>
</dbReference>
<dbReference type="Proteomes" id="UP001084197">
    <property type="component" value="Unassembled WGS sequence"/>
</dbReference>
<keyword evidence="2" id="KW-1185">Reference proteome</keyword>
<proteinExistence type="predicted"/>
<dbReference type="EMBL" id="JAPRAT010000037">
    <property type="protein sequence ID" value="MCZ0704460.1"/>
    <property type="molecule type" value="Genomic_DNA"/>
</dbReference>
<name>A0A9J6RGC6_9BACI</name>
<accession>A0A9J6RGC6</accession>
<comment type="caution">
    <text evidence="1">The sequence shown here is derived from an EMBL/GenBank/DDBJ whole genome shotgun (WGS) entry which is preliminary data.</text>
</comment>
<organism evidence="1 2">
    <name type="scientific">Natronobacillus azotifigens</name>
    <dbReference type="NCBI Taxonomy" id="472978"/>
    <lineage>
        <taxon>Bacteria</taxon>
        <taxon>Bacillati</taxon>
        <taxon>Bacillota</taxon>
        <taxon>Bacilli</taxon>
        <taxon>Bacillales</taxon>
        <taxon>Bacillaceae</taxon>
        <taxon>Natronobacillus</taxon>
    </lineage>
</organism>
<evidence type="ECO:0000313" key="1">
    <source>
        <dbReference type="EMBL" id="MCZ0704460.1"/>
    </source>
</evidence>